<dbReference type="AlphaFoldDB" id="A0A4R5DS16"/>
<protein>
    <submittedName>
        <fullName evidence="1">SusD/RagB family nutrient-binding outer membrane lipoprotein</fullName>
    </submittedName>
</protein>
<dbReference type="Gene3D" id="1.25.40.390">
    <property type="match status" value="1"/>
</dbReference>
<keyword evidence="1" id="KW-0449">Lipoprotein</keyword>
<dbReference type="InterPro" id="IPR041662">
    <property type="entry name" value="SusD-like_2"/>
</dbReference>
<comment type="caution">
    <text evidence="1">The sequence shown here is derived from an EMBL/GenBank/DDBJ whole genome shotgun (WGS) entry which is preliminary data.</text>
</comment>
<dbReference type="InterPro" id="IPR011990">
    <property type="entry name" value="TPR-like_helical_dom_sf"/>
</dbReference>
<dbReference type="Pfam" id="PF12771">
    <property type="entry name" value="SusD-like_2"/>
    <property type="match status" value="1"/>
</dbReference>
<sequence>MVCFPWYTYLRILYQSAIIIVSITENMNIMKLNKLIYTSLIAVILSVTACKNGFEEINKPWDKDVAAPVEQLYNGLVSTLVLGWQEQVTYHTWIYPITQQAVTTSNSGYVLANAASELWSNYYLALGNFRLLEKRIEESPNKDKYKNLQAMAKTIMAYKTLKVSEFFGAMPYTEAGRAATEGAAAYRAKYDSQADVFKSALAELKWAVDNFSTSADQISIGGYETFLKGDITQWTKFANSLRLRYALTMSAKDAATATPIITEALAKPLLADGENIAIWPKALNLTLDGRRWSFNSGLFHRMGTTMWSYMSSNDNKDGSGIFDPRCKIFFEPNNAGQWAPYPQNPTTATVGEGGLPYDNIRLTSWATKGAGNLYSPLNYYFAQDQTTIPEPIFTAAEIHFLKAEIYTSGIGATKNLTTAKGEYEKGVTASVNFWTKVAMDSPEWVVSKPTALPSAATITALLTNAKVAFDATNEANALKQIYAQMWVDGFRQPWDVWALKRRTGNLTPMTTVNSAYYDSNFGIYHRLVYPSSEADYNSANWRTATGGADLTSTKTWLEK</sequence>
<name>A0A4R5DS16_9BACT</name>
<dbReference type="SUPFAM" id="SSF48452">
    <property type="entry name" value="TPR-like"/>
    <property type="match status" value="1"/>
</dbReference>
<evidence type="ECO:0000313" key="1">
    <source>
        <dbReference type="EMBL" id="TDE13623.1"/>
    </source>
</evidence>
<dbReference type="Proteomes" id="UP000294850">
    <property type="component" value="Unassembled WGS sequence"/>
</dbReference>
<dbReference type="EMBL" id="SMFL01000006">
    <property type="protein sequence ID" value="TDE13623.1"/>
    <property type="molecule type" value="Genomic_DNA"/>
</dbReference>
<keyword evidence="2" id="KW-1185">Reference proteome</keyword>
<reference evidence="1 2" key="1">
    <citation type="submission" date="2019-03" db="EMBL/GenBank/DDBJ databases">
        <title>Dyadobacter AR-3-6 sp. nov., isolated from arctic soil.</title>
        <authorList>
            <person name="Chaudhary D.K."/>
        </authorList>
    </citation>
    <scope>NUCLEOTIDE SEQUENCE [LARGE SCALE GENOMIC DNA]</scope>
    <source>
        <strain evidence="1 2">AR-3-6</strain>
    </source>
</reference>
<organism evidence="1 2">
    <name type="scientific">Dyadobacter psychrotolerans</name>
    <dbReference type="NCBI Taxonomy" id="2541721"/>
    <lineage>
        <taxon>Bacteria</taxon>
        <taxon>Pseudomonadati</taxon>
        <taxon>Bacteroidota</taxon>
        <taxon>Cytophagia</taxon>
        <taxon>Cytophagales</taxon>
        <taxon>Spirosomataceae</taxon>
        <taxon>Dyadobacter</taxon>
    </lineage>
</organism>
<accession>A0A4R5DS16</accession>
<dbReference type="OrthoDB" id="634495at2"/>
<gene>
    <name evidence="1" type="ORF">E0F88_17090</name>
</gene>
<evidence type="ECO:0000313" key="2">
    <source>
        <dbReference type="Proteomes" id="UP000294850"/>
    </source>
</evidence>
<proteinExistence type="predicted"/>